<comment type="subcellular location">
    <subcellularLocation>
        <location evidence="1">Cytoplasm</location>
        <location evidence="1">Cytosol</location>
    </subcellularLocation>
</comment>
<dbReference type="PANTHER" id="PTHR10233:SF14">
    <property type="entry name" value="TRANSLATION INITIATION FACTOR EIF-2B SUBUNIT DELTA"/>
    <property type="match status" value="1"/>
</dbReference>
<dbReference type="InterPro" id="IPR000649">
    <property type="entry name" value="IF-2B-related"/>
</dbReference>
<feature type="compositionally biased region" description="Basic and acidic residues" evidence="10">
    <location>
        <begin position="37"/>
        <end position="49"/>
    </location>
</feature>
<reference evidence="11" key="1">
    <citation type="submission" date="2021-03" db="EMBL/GenBank/DDBJ databases">
        <title>Chromosome level genome of the anhydrobiotic midge Polypedilum vanderplanki.</title>
        <authorList>
            <person name="Yoshida Y."/>
            <person name="Kikawada T."/>
            <person name="Gusev O."/>
        </authorList>
    </citation>
    <scope>NUCLEOTIDE SEQUENCE</scope>
    <source>
        <strain evidence="11">NIAS01</strain>
        <tissue evidence="11">Whole body or cell culture</tissue>
    </source>
</reference>
<dbReference type="EMBL" id="JADBJN010000002">
    <property type="protein sequence ID" value="KAG5679361.1"/>
    <property type="molecule type" value="Genomic_DNA"/>
</dbReference>
<evidence type="ECO:0000256" key="7">
    <source>
        <dbReference type="ARBA" id="ARBA00044356"/>
    </source>
</evidence>
<name>A0A9J6CB43_POLVA</name>
<comment type="caution">
    <text evidence="11">The sequence shown here is derived from an EMBL/GenBank/DDBJ whole genome shotgun (WGS) entry which is preliminary data.</text>
</comment>
<evidence type="ECO:0000313" key="11">
    <source>
        <dbReference type="EMBL" id="KAG5679361.1"/>
    </source>
</evidence>
<sequence>MEEIEISKKAAKRRRQRAKRKDKIRDSKPIFGEMESQQEKSKEQILAERKAKKAAKKQGNKKEETPIVPPLAAAVSAHSLLPTKTENQSTSVNVDKEIKDVQSEKPKEAEKKSREEVLAERETKKLAKQAGKKKNVEVAKDDENKQQSKPKEVEKTNSDTDLAQKMEKLHITNKENEKENKPQTPDDKNPEKGKPMTKAERRALQEAQRAAKAKLMAEKNKPTTSSTGSSTEKKIMIDKKETKTKETSHKTASIISQKSSSLHKVRLFKHLYTEKCNFNIKVNSSFHPAILKLGAQYANNAVVGCNSRCYAFLRAMQILIKDFTTPSEKVFYRALESEIQKSVEFLHKCRPLAVSVSNALKYIKLIISQENSSDSDDEKKGRIIDKIETYAHEQIETAARSISLKVREKISDDDVILTFGYSSLIKRTLVESWKSGEKKFSIIVVDSRPDFEGREMLDSLAKEGICCTYVFINATSFVMPKVTKVLLGAHALLANGYVMSRVGTAQISMIASFYNVPVLVCCETHKFSERVQTDSFVYNEIGDPNALVVNKNSMKPYEHLKDWESIPHLTPLNLRYDITPPELVTAVVTEIALLPCTSVQVILRVKPSE</sequence>
<evidence type="ECO:0000313" key="12">
    <source>
        <dbReference type="Proteomes" id="UP001107558"/>
    </source>
</evidence>
<evidence type="ECO:0000256" key="1">
    <source>
        <dbReference type="ARBA" id="ARBA00004514"/>
    </source>
</evidence>
<proteinExistence type="inferred from homology"/>
<feature type="compositionally biased region" description="Basic residues" evidence="10">
    <location>
        <begin position="9"/>
        <end position="22"/>
    </location>
</feature>
<dbReference type="InterPro" id="IPR042529">
    <property type="entry name" value="IF_2B-like_C"/>
</dbReference>
<keyword evidence="5" id="KW-0648">Protein biosynthesis</keyword>
<dbReference type="InterPro" id="IPR027363">
    <property type="entry name" value="M1Pi_N"/>
</dbReference>
<evidence type="ECO:0000256" key="2">
    <source>
        <dbReference type="ARBA" id="ARBA00007251"/>
    </source>
</evidence>
<dbReference type="Proteomes" id="UP001107558">
    <property type="component" value="Chromosome 2"/>
</dbReference>
<protein>
    <recommendedName>
        <fullName evidence="6">Translation initiation factor eIF2B subunit delta</fullName>
    </recommendedName>
    <alternativeName>
        <fullName evidence="7">eIF2B GDP-GTP exchange factor subunit delta</fullName>
    </alternativeName>
</protein>
<evidence type="ECO:0000256" key="8">
    <source>
        <dbReference type="ARBA" id="ARBA00046432"/>
    </source>
</evidence>
<feature type="compositionally biased region" description="Basic residues" evidence="10">
    <location>
        <begin position="50"/>
        <end position="59"/>
    </location>
</feature>
<feature type="compositionally biased region" description="Low complexity" evidence="10">
    <location>
        <begin position="205"/>
        <end position="214"/>
    </location>
</feature>
<dbReference type="OrthoDB" id="10254737at2759"/>
<feature type="compositionally biased region" description="Basic and acidic residues" evidence="10">
    <location>
        <begin position="94"/>
        <end position="125"/>
    </location>
</feature>
<feature type="region of interest" description="Disordered" evidence="10">
    <location>
        <begin position="1"/>
        <end position="233"/>
    </location>
</feature>
<keyword evidence="4" id="KW-0396">Initiation factor</keyword>
<evidence type="ECO:0000256" key="6">
    <source>
        <dbReference type="ARBA" id="ARBA00044147"/>
    </source>
</evidence>
<dbReference type="SUPFAM" id="SSF100950">
    <property type="entry name" value="NagB/RpiA/CoA transferase-like"/>
    <property type="match status" value="1"/>
</dbReference>
<gene>
    <name evidence="11" type="ORF">PVAND_008931</name>
</gene>
<dbReference type="Gene3D" id="3.40.50.10470">
    <property type="entry name" value="Translation initiation factor eif-2b, domain 2"/>
    <property type="match status" value="1"/>
</dbReference>
<evidence type="ECO:0000256" key="5">
    <source>
        <dbReference type="ARBA" id="ARBA00022917"/>
    </source>
</evidence>
<comment type="subunit">
    <text evidence="8">Component of the translation initiation factor 2B (eIF2B) complex which is a heterodecamer of two sets of five different subunits: alpha, beta, gamma, delta and epsilon. Subunits alpha, beta and delta comprise a regulatory subcomplex and subunits epsilon and gamma comprise a catalytic subcomplex. Within the complex, the hexameric regulatory complex resides at the center, with the two heterodimeric catalytic subcomplexes bound on opposite sides.</text>
</comment>
<dbReference type="GO" id="GO:0003743">
    <property type="term" value="F:translation initiation factor activity"/>
    <property type="evidence" value="ECO:0007669"/>
    <property type="project" value="UniProtKB-KW"/>
</dbReference>
<dbReference type="Gene3D" id="1.20.120.420">
    <property type="entry name" value="translation initiation factor eif-2b, domain 1"/>
    <property type="match status" value="1"/>
</dbReference>
<dbReference type="GO" id="GO:0005829">
    <property type="term" value="C:cytosol"/>
    <property type="evidence" value="ECO:0007669"/>
    <property type="project" value="UniProtKB-SubCell"/>
</dbReference>
<keyword evidence="3" id="KW-0963">Cytoplasm</keyword>
<evidence type="ECO:0000256" key="10">
    <source>
        <dbReference type="SAM" id="MobiDB-lite"/>
    </source>
</evidence>
<feature type="compositionally biased region" description="Basic and acidic residues" evidence="10">
    <location>
        <begin position="134"/>
        <end position="204"/>
    </location>
</feature>
<accession>A0A9J6CB43</accession>
<dbReference type="InterPro" id="IPR037171">
    <property type="entry name" value="NagB/RpiA_transferase-like"/>
</dbReference>
<comment type="similarity">
    <text evidence="2 9">Belongs to the eIF-2B alpha/beta/delta subunits family.</text>
</comment>
<feature type="compositionally biased region" description="Polar residues" evidence="10">
    <location>
        <begin position="82"/>
        <end position="93"/>
    </location>
</feature>
<evidence type="ECO:0000256" key="4">
    <source>
        <dbReference type="ARBA" id="ARBA00022540"/>
    </source>
</evidence>
<dbReference type="AlphaFoldDB" id="A0A9J6CB43"/>
<keyword evidence="12" id="KW-1185">Reference proteome</keyword>
<evidence type="ECO:0000256" key="3">
    <source>
        <dbReference type="ARBA" id="ARBA00022490"/>
    </source>
</evidence>
<organism evidence="11 12">
    <name type="scientific">Polypedilum vanderplanki</name>
    <name type="common">Sleeping chironomid midge</name>
    <dbReference type="NCBI Taxonomy" id="319348"/>
    <lineage>
        <taxon>Eukaryota</taxon>
        <taxon>Metazoa</taxon>
        <taxon>Ecdysozoa</taxon>
        <taxon>Arthropoda</taxon>
        <taxon>Hexapoda</taxon>
        <taxon>Insecta</taxon>
        <taxon>Pterygota</taxon>
        <taxon>Neoptera</taxon>
        <taxon>Endopterygota</taxon>
        <taxon>Diptera</taxon>
        <taxon>Nematocera</taxon>
        <taxon>Chironomoidea</taxon>
        <taxon>Chironomidae</taxon>
        <taxon>Chironominae</taxon>
        <taxon>Polypedilum</taxon>
        <taxon>Polypedilum</taxon>
    </lineage>
</organism>
<dbReference type="Pfam" id="PF01008">
    <property type="entry name" value="IF-2B"/>
    <property type="match status" value="1"/>
</dbReference>
<dbReference type="PANTHER" id="PTHR10233">
    <property type="entry name" value="TRANSLATION INITIATION FACTOR EIF-2B"/>
    <property type="match status" value="1"/>
</dbReference>
<evidence type="ECO:0000256" key="9">
    <source>
        <dbReference type="RuleBase" id="RU003814"/>
    </source>
</evidence>